<dbReference type="SUPFAM" id="SSF56524">
    <property type="entry name" value="Oxidoreductase molybdopterin-binding domain"/>
    <property type="match status" value="1"/>
</dbReference>
<dbReference type="KEGG" id="pnd:Pla175_09170"/>
<keyword evidence="2" id="KW-0418">Kinase</keyword>
<name>A0A518D7V6_9BACT</name>
<organism evidence="2 3">
    <name type="scientific">Pirellulimonas nuda</name>
    <dbReference type="NCBI Taxonomy" id="2528009"/>
    <lineage>
        <taxon>Bacteria</taxon>
        <taxon>Pseudomonadati</taxon>
        <taxon>Planctomycetota</taxon>
        <taxon>Planctomycetia</taxon>
        <taxon>Pirellulales</taxon>
        <taxon>Lacipirellulaceae</taxon>
        <taxon>Pirellulimonas</taxon>
    </lineage>
</organism>
<dbReference type="InterPro" id="IPR036374">
    <property type="entry name" value="OxRdtase_Mopterin-bd_sf"/>
</dbReference>
<accession>A0A518D7V6</accession>
<dbReference type="Pfam" id="PF00805">
    <property type="entry name" value="Pentapeptide"/>
    <property type="match status" value="2"/>
</dbReference>
<dbReference type="PANTHER" id="PTHR43032">
    <property type="entry name" value="PROTEIN-METHIONINE-SULFOXIDE REDUCTASE"/>
    <property type="match status" value="1"/>
</dbReference>
<protein>
    <submittedName>
        <fullName evidence="2">Serine/threonine-protein kinase B</fullName>
        <ecNumber evidence="2">2.7.11.1</ecNumber>
    </submittedName>
</protein>
<dbReference type="Gene3D" id="2.160.20.80">
    <property type="entry name" value="E3 ubiquitin-protein ligase SopA"/>
    <property type="match status" value="1"/>
</dbReference>
<dbReference type="InterPro" id="IPR001646">
    <property type="entry name" value="5peptide_repeat"/>
</dbReference>
<reference evidence="2 3" key="1">
    <citation type="submission" date="2019-02" db="EMBL/GenBank/DDBJ databases">
        <title>Deep-cultivation of Planctomycetes and their phenomic and genomic characterization uncovers novel biology.</title>
        <authorList>
            <person name="Wiegand S."/>
            <person name="Jogler M."/>
            <person name="Boedeker C."/>
            <person name="Pinto D."/>
            <person name="Vollmers J."/>
            <person name="Rivas-Marin E."/>
            <person name="Kohn T."/>
            <person name="Peeters S.H."/>
            <person name="Heuer A."/>
            <person name="Rast P."/>
            <person name="Oberbeckmann S."/>
            <person name="Bunk B."/>
            <person name="Jeske O."/>
            <person name="Meyerdierks A."/>
            <person name="Storesund J.E."/>
            <person name="Kallscheuer N."/>
            <person name="Luecker S."/>
            <person name="Lage O.M."/>
            <person name="Pohl T."/>
            <person name="Merkel B.J."/>
            <person name="Hornburger P."/>
            <person name="Mueller R.-W."/>
            <person name="Bruemmer F."/>
            <person name="Labrenz M."/>
            <person name="Spormann A.M."/>
            <person name="Op den Camp H."/>
            <person name="Overmann J."/>
            <person name="Amann R."/>
            <person name="Jetten M.S.M."/>
            <person name="Mascher T."/>
            <person name="Medema M.H."/>
            <person name="Devos D.P."/>
            <person name="Kaster A.-K."/>
            <person name="Ovreas L."/>
            <person name="Rohde M."/>
            <person name="Galperin M.Y."/>
            <person name="Jogler C."/>
        </authorList>
    </citation>
    <scope>NUCLEOTIDE SEQUENCE [LARGE SCALE GENOMIC DNA]</scope>
    <source>
        <strain evidence="2 3">Pla175</strain>
    </source>
</reference>
<dbReference type="EMBL" id="CP036291">
    <property type="protein sequence ID" value="QDU87553.1"/>
    <property type="molecule type" value="Genomic_DNA"/>
</dbReference>
<evidence type="ECO:0000313" key="2">
    <source>
        <dbReference type="EMBL" id="QDU87553.1"/>
    </source>
</evidence>
<gene>
    <name evidence="2" type="primary">spkB_2</name>
    <name evidence="2" type="ORF">Pla175_09170</name>
</gene>
<dbReference type="Gene3D" id="3.90.420.10">
    <property type="entry name" value="Oxidoreductase, molybdopterin-binding domain"/>
    <property type="match status" value="1"/>
</dbReference>
<evidence type="ECO:0000259" key="1">
    <source>
        <dbReference type="Pfam" id="PF00174"/>
    </source>
</evidence>
<dbReference type="PANTHER" id="PTHR43032:SF4">
    <property type="entry name" value="OXIDOREDUCTASE MOLYBDOPTERIN-BINDING DOMAIN-CONTAINING PROTEIN"/>
    <property type="match status" value="1"/>
</dbReference>
<dbReference type="InterPro" id="IPR000572">
    <property type="entry name" value="OxRdtase_Mopterin-bd_dom"/>
</dbReference>
<dbReference type="SUPFAM" id="SSF141571">
    <property type="entry name" value="Pentapeptide repeat-like"/>
    <property type="match status" value="1"/>
</dbReference>
<dbReference type="OrthoDB" id="9778777at2"/>
<dbReference type="EC" id="2.7.11.1" evidence="2"/>
<keyword evidence="2" id="KW-0808">Transferase</keyword>
<dbReference type="Proteomes" id="UP000317429">
    <property type="component" value="Chromosome"/>
</dbReference>
<dbReference type="RefSeq" id="WP_145281514.1">
    <property type="nucleotide sequence ID" value="NZ_CP036291.1"/>
</dbReference>
<dbReference type="AlphaFoldDB" id="A0A518D7V6"/>
<dbReference type="Pfam" id="PF00174">
    <property type="entry name" value="Oxidored_molyb"/>
    <property type="match status" value="1"/>
</dbReference>
<sequence length="345" mass="37941">MTPNEPQLPPNQQLVAAGKWPVVGERAPRADEAPWAIAIEGLVDRPARHALETLCGRPLVERTVDIHCVTRWSKLGANFGGLRLFELLDEAGVQSAARYVSFVSRSARGHSTSLQLDECRALDPLIVFEHEGRPLEVEHGGPVRVVVEGKYFYKSVKWLETVRLLADDRLGYWEAESGYHNGADPWREERYMAPSLSKREAERLIASRDFSHRDLRSIDAADRDLTGLRAVGALLRDANFRRCLLTGADLQGANFSNAHLEDCQARDASFRNADLEGANLNGADLKGADLRGASLLGATFSDEDGIETGRGARIDGSTRMDAAAIEQLAPPQRLYVEAHRPDVGG</sequence>
<proteinExistence type="predicted"/>
<evidence type="ECO:0000313" key="3">
    <source>
        <dbReference type="Proteomes" id="UP000317429"/>
    </source>
</evidence>
<dbReference type="GO" id="GO:0004674">
    <property type="term" value="F:protein serine/threonine kinase activity"/>
    <property type="evidence" value="ECO:0007669"/>
    <property type="project" value="UniProtKB-EC"/>
</dbReference>
<keyword evidence="3" id="KW-1185">Reference proteome</keyword>
<feature type="domain" description="Oxidoreductase molybdopterin-binding" evidence="1">
    <location>
        <begin position="27"/>
        <end position="173"/>
    </location>
</feature>